<keyword evidence="4" id="KW-0472">Membrane</keyword>
<feature type="transmembrane region" description="Helical" evidence="4">
    <location>
        <begin position="6"/>
        <end position="26"/>
    </location>
</feature>
<feature type="coiled-coil region" evidence="3">
    <location>
        <begin position="252"/>
        <end position="279"/>
    </location>
</feature>
<evidence type="ECO:0000256" key="2">
    <source>
        <dbReference type="ARBA" id="ARBA00022679"/>
    </source>
</evidence>
<keyword evidence="7" id="KW-1185">Reference proteome</keyword>
<evidence type="ECO:0000259" key="5">
    <source>
        <dbReference type="Pfam" id="PF00535"/>
    </source>
</evidence>
<dbReference type="InterPro" id="IPR029044">
    <property type="entry name" value="Nucleotide-diphossugar_trans"/>
</dbReference>
<keyword evidence="4" id="KW-0812">Transmembrane</keyword>
<dbReference type="PANTHER" id="PTHR43630">
    <property type="entry name" value="POLY-BETA-1,6-N-ACETYL-D-GLUCOSAMINE SYNTHASE"/>
    <property type="match status" value="1"/>
</dbReference>
<evidence type="ECO:0000313" key="6">
    <source>
        <dbReference type="EMBL" id="SDJ80971.1"/>
    </source>
</evidence>
<keyword evidence="4" id="KW-1133">Transmembrane helix</keyword>
<dbReference type="Proteomes" id="UP000326500">
    <property type="component" value="Unassembled WGS sequence"/>
</dbReference>
<name>A0A1G8WRZ2_9EURY</name>
<keyword evidence="3" id="KW-0175">Coiled coil</keyword>
<evidence type="ECO:0000256" key="1">
    <source>
        <dbReference type="ARBA" id="ARBA00022676"/>
    </source>
</evidence>
<organism evidence="6 7">
    <name type="scientific">Methanoculleus thermophilus</name>
    <dbReference type="NCBI Taxonomy" id="2200"/>
    <lineage>
        <taxon>Archaea</taxon>
        <taxon>Methanobacteriati</taxon>
        <taxon>Methanobacteriota</taxon>
        <taxon>Stenosarchaea group</taxon>
        <taxon>Methanomicrobia</taxon>
        <taxon>Methanomicrobiales</taxon>
        <taxon>Methanomicrobiaceae</taxon>
        <taxon>Methanoculleus</taxon>
    </lineage>
</organism>
<dbReference type="AlphaFoldDB" id="A0A1G8WRZ2"/>
<dbReference type="PANTHER" id="PTHR43630:SF1">
    <property type="entry name" value="POLY-BETA-1,6-N-ACETYL-D-GLUCOSAMINE SYNTHASE"/>
    <property type="match status" value="1"/>
</dbReference>
<reference evidence="6 7" key="1">
    <citation type="submission" date="2016-10" db="EMBL/GenBank/DDBJ databases">
        <authorList>
            <person name="Varghese N."/>
            <person name="Submissions S."/>
        </authorList>
    </citation>
    <scope>NUCLEOTIDE SEQUENCE [LARGE SCALE GENOMIC DNA]</scope>
    <source>
        <strain evidence="6 7">DSM 2373</strain>
    </source>
</reference>
<dbReference type="InterPro" id="IPR001173">
    <property type="entry name" value="Glyco_trans_2-like"/>
</dbReference>
<dbReference type="Gene3D" id="3.90.550.10">
    <property type="entry name" value="Spore Coat Polysaccharide Biosynthesis Protein SpsA, Chain A"/>
    <property type="match status" value="1"/>
</dbReference>
<evidence type="ECO:0000256" key="4">
    <source>
        <dbReference type="SAM" id="Phobius"/>
    </source>
</evidence>
<gene>
    <name evidence="6" type="ORF">SAMN04488571_10174</name>
</gene>
<dbReference type="OrthoDB" id="43988at2157"/>
<dbReference type="Pfam" id="PF00535">
    <property type="entry name" value="Glycos_transf_2"/>
    <property type="match status" value="1"/>
</dbReference>
<feature type="domain" description="Glycosyltransferase 2-like" evidence="5">
    <location>
        <begin position="43"/>
        <end position="173"/>
    </location>
</feature>
<dbReference type="SUPFAM" id="SSF53448">
    <property type="entry name" value="Nucleotide-diphospho-sugar transferases"/>
    <property type="match status" value="1"/>
</dbReference>
<accession>A0A1G8WRZ2</accession>
<keyword evidence="1" id="KW-0328">Glycosyltransferase</keyword>
<sequence>MLLWIGPGLIAAAIVPYVIFLAGINIGKKLDEPPALTEYPKISIVISAYNEEAVIQERVKNILESSYPSDRYEVIFVDDCSSDNTKALVREAFERAGITYRIIANTERLGTTRSYNRAIEAAQYPIVVTTDADVFFERHALERLIARLLSDERIVAVCGDLHPLPEEGSHPAQMESAYRNYYGRMCTWESAVDSTYAFNGALVAFKRDLVTRIDDRQGADDANTAFEAIRRGFRAVYEPTALVYEDVPEEIRRQYRQKIRRATQLIEATIANLDLLRQRRPFSRFFYPLRIYMYLITPPLFLLGSVLFVAGLALTSPLLALGVLVLAVLAGYLWSSNTAVSFAMNQVYLVRGLLNLGTDTRVWESTSKKIRRV</sequence>
<feature type="transmembrane region" description="Helical" evidence="4">
    <location>
        <begin position="291"/>
        <end position="312"/>
    </location>
</feature>
<proteinExistence type="predicted"/>
<dbReference type="EMBL" id="FNFT01000001">
    <property type="protein sequence ID" value="SDJ80971.1"/>
    <property type="molecule type" value="Genomic_DNA"/>
</dbReference>
<feature type="transmembrane region" description="Helical" evidence="4">
    <location>
        <begin position="318"/>
        <end position="335"/>
    </location>
</feature>
<evidence type="ECO:0000313" key="7">
    <source>
        <dbReference type="Proteomes" id="UP000326500"/>
    </source>
</evidence>
<dbReference type="GO" id="GO:0016757">
    <property type="term" value="F:glycosyltransferase activity"/>
    <property type="evidence" value="ECO:0007669"/>
    <property type="project" value="UniProtKB-KW"/>
</dbReference>
<protein>
    <submittedName>
        <fullName evidence="6">Glycosyltransferase, catalytic subunit of cellulose synthase and poly-beta-1,6-N-acetylglucosamine synthase</fullName>
    </submittedName>
</protein>
<dbReference type="STRING" id="2200.GCA_001571405_00819"/>
<keyword evidence="2 6" id="KW-0808">Transferase</keyword>
<dbReference type="RefSeq" id="WP_066955861.1">
    <property type="nucleotide sequence ID" value="NZ_BCNX01000006.1"/>
</dbReference>
<evidence type="ECO:0000256" key="3">
    <source>
        <dbReference type="SAM" id="Coils"/>
    </source>
</evidence>